<proteinExistence type="predicted"/>
<sequence length="52" mass="5710">MLIMMVPYVGLTDDARSSHGFKKAPKLINNSGDDITNNTILLSCNSNSSDFY</sequence>
<evidence type="ECO:0000313" key="1">
    <source>
        <dbReference type="EMBL" id="ESA02703.1"/>
    </source>
</evidence>
<accession>U9T8P6</accession>
<dbReference type="HOGENOM" id="CLU_3088459_0_0_1"/>
<name>U9T8P6_RHIID</name>
<reference evidence="1" key="1">
    <citation type="submission" date="2013-07" db="EMBL/GenBank/DDBJ databases">
        <title>The genome of an arbuscular mycorrhizal fungus provides insights into the evolution of the oldest plant symbiosis.</title>
        <authorList>
            <consortium name="DOE Joint Genome Institute"/>
            <person name="Tisserant E."/>
            <person name="Malbreil M."/>
            <person name="Kuo A."/>
            <person name="Kohler A."/>
            <person name="Symeonidi A."/>
            <person name="Balestrini R."/>
            <person name="Charron P."/>
            <person name="Duensing N."/>
            <person name="Frei-dit-Frey N."/>
            <person name="Gianinazzi-Pearson V."/>
            <person name="Gilbert B."/>
            <person name="Handa Y."/>
            <person name="Hijri M."/>
            <person name="Kaul R."/>
            <person name="Kawaguchi M."/>
            <person name="Krajinski F."/>
            <person name="Lammers P."/>
            <person name="Lapierre D."/>
            <person name="Masclaux F.G."/>
            <person name="Murat C."/>
            <person name="Morin E."/>
            <person name="Ndikumana S."/>
            <person name="Pagni M."/>
            <person name="Petitpierre D."/>
            <person name="Requena N."/>
            <person name="Rosikiewicz P."/>
            <person name="Riley R."/>
            <person name="Saito K."/>
            <person name="San Clemente H."/>
            <person name="Shapiro H."/>
            <person name="van Tuinen D."/>
            <person name="Becard G."/>
            <person name="Bonfante P."/>
            <person name="Paszkowski U."/>
            <person name="Shachar-Hill Y."/>
            <person name="Young J.P."/>
            <person name="Sanders I.R."/>
            <person name="Henrissat B."/>
            <person name="Rensing S.A."/>
            <person name="Grigoriev I.V."/>
            <person name="Corradi N."/>
            <person name="Roux C."/>
            <person name="Martin F."/>
        </authorList>
    </citation>
    <scope>NUCLEOTIDE SEQUENCE</scope>
    <source>
        <strain evidence="1">DAOM 197198</strain>
    </source>
</reference>
<dbReference type="EMBL" id="KI295533">
    <property type="protein sequence ID" value="ESA02703.1"/>
    <property type="molecule type" value="Genomic_DNA"/>
</dbReference>
<gene>
    <name evidence="1" type="ORF">GLOINDRAFT_337210</name>
</gene>
<organism evidence="1">
    <name type="scientific">Rhizophagus irregularis (strain DAOM 181602 / DAOM 197198 / MUCL 43194)</name>
    <name type="common">Arbuscular mycorrhizal fungus</name>
    <name type="synonym">Glomus intraradices</name>
    <dbReference type="NCBI Taxonomy" id="747089"/>
    <lineage>
        <taxon>Eukaryota</taxon>
        <taxon>Fungi</taxon>
        <taxon>Fungi incertae sedis</taxon>
        <taxon>Mucoromycota</taxon>
        <taxon>Glomeromycotina</taxon>
        <taxon>Glomeromycetes</taxon>
        <taxon>Glomerales</taxon>
        <taxon>Glomeraceae</taxon>
        <taxon>Rhizophagus</taxon>
    </lineage>
</organism>
<protein>
    <submittedName>
        <fullName evidence="1">Uncharacterized protein</fullName>
    </submittedName>
</protein>
<dbReference type="AlphaFoldDB" id="U9T8P6"/>